<keyword evidence="4" id="KW-0121">Carboxypeptidase</keyword>
<evidence type="ECO:0000256" key="2">
    <source>
        <dbReference type="ARBA" id="ARBA00022801"/>
    </source>
</evidence>
<evidence type="ECO:0000256" key="3">
    <source>
        <dbReference type="SAM" id="SignalP"/>
    </source>
</evidence>
<dbReference type="GO" id="GO:0006508">
    <property type="term" value="P:proteolysis"/>
    <property type="evidence" value="ECO:0007669"/>
    <property type="project" value="InterPro"/>
</dbReference>
<dbReference type="Pfam" id="PF02113">
    <property type="entry name" value="Peptidase_S13"/>
    <property type="match status" value="1"/>
</dbReference>
<name>W0FR06_9BACT</name>
<dbReference type="GO" id="GO:0000270">
    <property type="term" value="P:peptidoglycan metabolic process"/>
    <property type="evidence" value="ECO:0007669"/>
    <property type="project" value="TreeGrafter"/>
</dbReference>
<protein>
    <submittedName>
        <fullName evidence="4">D-alanyl-D-alanine carboxypeptidase/D-alanyl-D-alanine-endopeptidase</fullName>
    </submittedName>
</protein>
<accession>W0FR06</accession>
<dbReference type="PRINTS" id="PR00922">
    <property type="entry name" value="DADACBPTASE3"/>
</dbReference>
<dbReference type="AlphaFoldDB" id="W0FR06"/>
<organism evidence="4">
    <name type="scientific">uncultured bacterium Contig39</name>
    <dbReference type="NCBI Taxonomy" id="1393565"/>
    <lineage>
        <taxon>Bacteria</taxon>
        <taxon>environmental samples</taxon>
    </lineage>
</organism>
<dbReference type="NCBIfam" id="TIGR00666">
    <property type="entry name" value="PBP4"/>
    <property type="match status" value="1"/>
</dbReference>
<dbReference type="InterPro" id="IPR012338">
    <property type="entry name" value="Beta-lactam/transpept-like"/>
</dbReference>
<evidence type="ECO:0000313" key="4">
    <source>
        <dbReference type="EMBL" id="AHF25440.1"/>
    </source>
</evidence>
<keyword evidence="2" id="KW-0378">Hydrolase</keyword>
<dbReference type="Gene3D" id="3.40.710.10">
    <property type="entry name" value="DD-peptidase/beta-lactamase superfamily"/>
    <property type="match status" value="1"/>
</dbReference>
<dbReference type="EMBL" id="KC246836">
    <property type="protein sequence ID" value="AHF25440.1"/>
    <property type="molecule type" value="Genomic_DNA"/>
</dbReference>
<dbReference type="PANTHER" id="PTHR30023:SF0">
    <property type="entry name" value="PENICILLIN-SENSITIVE CARBOXYPEPTIDASE A"/>
    <property type="match status" value="1"/>
</dbReference>
<proteinExistence type="inferred from homology"/>
<sequence length="509" mass="55328">MRKHISLISVALLLTGWSATAGIPRTAAQQAIAKIRSQEPLRNSLVGVFALRADGDTVAALDIRERLVPASNVKLLTTGLALNTLGADFRFETRLGYSGTLEDGTLKGDLYILGGGDPTTGARTDSATPINDDFAAWAALLREAGIEKIEGRVLGDPRYFNDPMSQNLGWTYDDLGTNYGAGPQGLNFFENAQNFYVTPGPVVGSAPYVRPRYPDTPWMQYAVHATTGPARSSNTLYYINTPFGPYGEVAGSFPADRKGYTLECSNAFGAYTCAYYFHTFLRNRGIEVGEGFGDVTVQGQIRTELGFNPDGGRAAAWKDLTILGGTRSPRLADIVRDTNCESDNFYAETLLRTLARSQGLSSGQDDCQKTAETLLRALGLRTDNVCQQFDGSGLSRKNYISPEFFVRFLRKMTTLPVWDAYFASLPVPGGNGTLEFLFPDAAQEFKDRIHVKSGSMNGVRCYSGYILSGDGDPQHTIIFSLLINNCTASSWLVTPPILGIIEALAAENQ</sequence>
<keyword evidence="4" id="KW-0645">Protease</keyword>
<feature type="chain" id="PRO_5004788917" evidence="3">
    <location>
        <begin position="22"/>
        <end position="509"/>
    </location>
</feature>
<comment type="similarity">
    <text evidence="1">Belongs to the peptidase S13 family.</text>
</comment>
<dbReference type="Gene3D" id="3.50.80.20">
    <property type="entry name" value="D-Ala-D-Ala carboxypeptidase C, peptidase S13"/>
    <property type="match status" value="1"/>
</dbReference>
<evidence type="ECO:0000256" key="1">
    <source>
        <dbReference type="ARBA" id="ARBA00006096"/>
    </source>
</evidence>
<dbReference type="SUPFAM" id="SSF56601">
    <property type="entry name" value="beta-lactamase/transpeptidase-like"/>
    <property type="match status" value="1"/>
</dbReference>
<keyword evidence="3" id="KW-0732">Signal</keyword>
<dbReference type="PANTHER" id="PTHR30023">
    <property type="entry name" value="D-ALANYL-D-ALANINE CARBOXYPEPTIDASE"/>
    <property type="match status" value="1"/>
</dbReference>
<feature type="signal peptide" evidence="3">
    <location>
        <begin position="1"/>
        <end position="21"/>
    </location>
</feature>
<reference evidence="4" key="1">
    <citation type="journal article" date="2013" name="PLoS ONE">
        <title>Metagenomic insights into the carbohydrate-active enzymes carried by the microorganisms adhering to solid digesta in the rumen of cows.</title>
        <authorList>
            <person name="Wang L."/>
            <person name="Hatem A."/>
            <person name="Catalyurek U.V."/>
            <person name="Morrison M."/>
            <person name="Yu Z."/>
        </authorList>
    </citation>
    <scope>NUCLEOTIDE SEQUENCE</scope>
</reference>
<dbReference type="InterPro" id="IPR000667">
    <property type="entry name" value="Peptidase_S13"/>
</dbReference>
<dbReference type="GO" id="GO:0004185">
    <property type="term" value="F:serine-type carboxypeptidase activity"/>
    <property type="evidence" value="ECO:0007669"/>
    <property type="project" value="InterPro"/>
</dbReference>